<organism evidence="2">
    <name type="scientific">Apis mellifera</name>
    <name type="common">Honeybee</name>
    <dbReference type="NCBI Taxonomy" id="7460"/>
    <lineage>
        <taxon>Eukaryota</taxon>
        <taxon>Metazoa</taxon>
        <taxon>Ecdysozoa</taxon>
        <taxon>Arthropoda</taxon>
        <taxon>Hexapoda</taxon>
        <taxon>Insecta</taxon>
        <taxon>Pterygota</taxon>
        <taxon>Neoptera</taxon>
        <taxon>Endopterygota</taxon>
        <taxon>Hymenoptera</taxon>
        <taxon>Apocrita</taxon>
        <taxon>Aculeata</taxon>
        <taxon>Apoidea</taxon>
        <taxon>Anthophila</taxon>
        <taxon>Apidae</taxon>
        <taxon>Apis</taxon>
    </lineage>
</organism>
<dbReference type="KEGG" id="ame:107966086"/>
<evidence type="ECO:0000313" key="4">
    <source>
        <dbReference type="RefSeq" id="XP_026294959.1"/>
    </source>
</evidence>
<feature type="region of interest" description="Disordered" evidence="1">
    <location>
        <begin position="14"/>
        <end position="36"/>
    </location>
</feature>
<feature type="compositionally biased region" description="Low complexity" evidence="1">
    <location>
        <begin position="22"/>
        <end position="32"/>
    </location>
</feature>
<evidence type="ECO:0000313" key="3">
    <source>
        <dbReference type="Proteomes" id="UP000005203"/>
    </source>
</evidence>
<evidence type="ECO:0000313" key="2">
    <source>
        <dbReference type="EnsemblMetazoa" id="XP_026294959"/>
    </source>
</evidence>
<reference evidence="4" key="2">
    <citation type="submission" date="2025-04" db="UniProtKB">
        <authorList>
            <consortium name="RefSeq"/>
        </authorList>
    </citation>
    <scope>IDENTIFICATION</scope>
    <source>
        <strain evidence="4">DH4</strain>
        <tissue evidence="4">Whole body</tissue>
    </source>
</reference>
<evidence type="ECO:0000256" key="1">
    <source>
        <dbReference type="SAM" id="MobiDB-lite"/>
    </source>
</evidence>
<dbReference type="EnsemblMetazoa" id="XM_026439174">
    <property type="protein sequence ID" value="XP_026294959"/>
    <property type="gene ID" value="LOC107966086"/>
</dbReference>
<gene>
    <name evidence="4" type="primary">LOC107966086</name>
</gene>
<dbReference type="Proteomes" id="UP000005203">
    <property type="component" value="Linkage group LG2"/>
</dbReference>
<accession>A0A7M7L898</accession>
<dbReference type="RefSeq" id="XP_026294959.1">
    <property type="nucleotide sequence ID" value="XM_026439174.1"/>
</dbReference>
<name>A0A7M7L898_APIME</name>
<reference evidence="2" key="1">
    <citation type="submission" date="2021-01" db="UniProtKB">
        <authorList>
            <consortium name="EnsemblMetazoa"/>
        </authorList>
    </citation>
    <scope>IDENTIFICATION</scope>
    <source>
        <strain evidence="2">DH4</strain>
    </source>
</reference>
<sequence>MASVRATKRIVAVNRGHQQRHTAATTTATTTTPPAPLLPTPPLPPTWRHCTSLTVFATFSHGPRPPPSHTYSVEQPAFARTFVSLNGRFRDRRCTTAAAVDAAAAAPVAANPLLTARTCRSNTHDHDRGIARARLPHDGLTSAIFGSLRRFTLTFRAGTTILWAHRAPRPRFLSNDSCATLTYTHFNSCCFKKPSRPLYRMNLQNIWTLPHENVIGLKLIRNKLLSFE</sequence>
<dbReference type="OrthoDB" id="10413175at2759"/>
<dbReference type="AlphaFoldDB" id="A0A7M7L898"/>
<proteinExistence type="predicted"/>
<protein>
    <submittedName>
        <fullName evidence="4">Uncharacterized protein LOC107966086</fullName>
    </submittedName>
</protein>
<keyword evidence="3" id="KW-1185">Reference proteome</keyword>
<dbReference type="GeneID" id="107966086"/>
<accession>A0A8B8GVK6</accession>